<dbReference type="PANTHER" id="PTHR45692:SF1">
    <property type="entry name" value="G-PROTEIN COUPLED RECEPTORS FAMILY 2 PROFILE 2 DOMAIN-CONTAINING PROTEIN"/>
    <property type="match status" value="1"/>
</dbReference>
<feature type="disulfide bond" evidence="11">
    <location>
        <begin position="621"/>
        <end position="631"/>
    </location>
</feature>
<feature type="disulfide bond" evidence="11">
    <location>
        <begin position="411"/>
        <end position="420"/>
    </location>
</feature>
<feature type="disulfide bond" evidence="11">
    <location>
        <begin position="582"/>
        <end position="592"/>
    </location>
</feature>
<dbReference type="FunFam" id="2.10.25.10:FF:000066">
    <property type="entry name" value="FAT atypical cadherin 4"/>
    <property type="match status" value="1"/>
</dbReference>
<dbReference type="Gene3D" id="2.60.40.10">
    <property type="entry name" value="Immunoglobulins"/>
    <property type="match status" value="1"/>
</dbReference>
<feature type="disulfide bond" evidence="11">
    <location>
        <begin position="605"/>
        <end position="614"/>
    </location>
</feature>
<sequence>MWSIHNCESCLVIWLFQAITKRKTTIMWGVCRNGIWSTPLMIAQLNLLLLLLLCYEGESQWSPAQPGSSKAHIEISLSNHPGRVYSGAGPGLVVMQISAVNAFTGEQVGRFSLEQSTDSIFFRIDSAGYIRTSADINFSLGKEFGLMVAGYSGDIVGYKYVQIVVSEENLFPPQFEKDSYRFQIYGRDVGETIGRVRVFDKDLETYNRDVILQPLVNTMVESLDYVSLSQQGELTLEKIVPDSYAALDFAIEAINTGCPRKNARALVHVDILKIKQPDIFCFWTTKNSTTLCWKNPMPDRQFPGYHVLFKQDDQDEWNVLMPWIEGHQETCYTAEGTKLDSSYRFTVRIAGNREVDLDQVGELHFNKSAIGYSQECVDESFSVCNYRDPCYGHGTCLSDPRGIPSAYTCFCDKGWVGENCTFRDECPFLPCQNGGTCEYLGHTSFRCYCPEGYIGDVCEHYNHCLTSPNPCQNGAECSMHNNGSFSCNCLIGFSGDFCENLDPCAGSNCIVDHGQCMRLSDSEYDCACYPGYYGKACELTDWCILNNQPCRNQGTCLSTSNSFKCLCTDGYIGDLCETPDMCFLQPCVNGNCSLNPATKSYLCTCFDGFEGNECQRRIDPCEDVNCNHGVCESDSELIARCKCDYGYMGPDCLNFDPCSSAPCRSEGQCTRVDDESYRCTCVPGWVGKNCQAYNPCVVIPPHCSSLETCILHPESEWPSENVVKYTCLDIVIETEDPTDELSNLTNDPSQVTSQIFENVTRKLLEIFDTALEDPQVAEKSVQVISNLANVNVSVSEDTGHLSKQLRGFLDNYTLYADSSASDTQVNISTTGIQLKSVVVSKSGNHEEAFTFSPGGLGDENETRILIQLPSAVLDRESDMDETRLRFVAYDRSQLFVPDGGFWEDYIQDGLLGRQKVISASVGTEPIANLSSPVVIHLVKIRDDVNHTCAYWDDTANTWSDEGVTLVSENDTVVICHSDHLTNFAVLMAPTTEALPSGHAQALEAITWAGCAISMACLFLTILTYGLFRCLYGEKSGKTLLNLCSALLFLNIMFLVGTLDVSGFSRSTCVAVAMCVHYSLLASLMWMLVEAVDMYQALVRVFNKYENYYLIKRCIAAWGLPVVVVAITAAIDTSNYFTENRSTKVCLMTAANIPAYHITLLAPGCLIVLVNTVVFILVTRVILKPKFQHHKSNKEASSTVTIAQVRGAFMVMILLGITWLFGPLAIEDARLVFSYIFCICNSLQGCLIFFFRCLLNPEAQLAWKQLFTTGTLKRRRGPIRSADTDTSSKTFGGTNPKFGVQVDTKKGKAKGDGDDIGDGVGWKSAGKNNKDQRDSVTTLYTIANIGSLADRGRKSVLPCKGPKAYHAHPHQLHSTNAWHPNLNGLPRESPAGMVVTVPSGDAKDHLSDNADSPSGSVDSKFIEPKDTGESITQF</sequence>
<feature type="domain" description="EGF-like" evidence="14">
    <location>
        <begin position="617"/>
        <end position="653"/>
    </location>
</feature>
<comment type="subcellular location">
    <subcellularLocation>
        <location evidence="2">Cell membrane</location>
    </subcellularLocation>
    <subcellularLocation>
        <location evidence="1">Membrane</location>
        <topology evidence="1">Multi-pass membrane protein</topology>
    </subcellularLocation>
</comment>
<evidence type="ECO:0000256" key="5">
    <source>
        <dbReference type="ARBA" id="ARBA00022692"/>
    </source>
</evidence>
<dbReference type="GO" id="GO:0005509">
    <property type="term" value="F:calcium ion binding"/>
    <property type="evidence" value="ECO:0007669"/>
    <property type="project" value="InterPro"/>
</dbReference>
<evidence type="ECO:0000256" key="1">
    <source>
        <dbReference type="ARBA" id="ARBA00004141"/>
    </source>
</evidence>
<feature type="domain" description="G-protein coupled receptors family 2 profile 2" evidence="16">
    <location>
        <begin position="1002"/>
        <end position="1255"/>
    </location>
</feature>
<feature type="domain" description="EGF-like" evidence="14">
    <location>
        <begin position="578"/>
        <end position="615"/>
    </location>
</feature>
<name>A0AAE0ZE53_9GAST</name>
<evidence type="ECO:0000256" key="8">
    <source>
        <dbReference type="ARBA" id="ARBA00022989"/>
    </source>
</evidence>
<keyword evidence="10 11" id="KW-1015">Disulfide bond</keyword>
<dbReference type="Gene3D" id="2.10.25.10">
    <property type="entry name" value="Laminin"/>
    <property type="match status" value="6"/>
</dbReference>
<dbReference type="InterPro" id="IPR057244">
    <property type="entry name" value="GAIN_B"/>
</dbReference>
<keyword evidence="3" id="KW-1003">Cell membrane</keyword>
<dbReference type="Pfam" id="PF00002">
    <property type="entry name" value="7tm_2"/>
    <property type="match status" value="1"/>
</dbReference>
<dbReference type="GO" id="GO:0004930">
    <property type="term" value="F:G protein-coupled receptor activity"/>
    <property type="evidence" value="ECO:0007669"/>
    <property type="project" value="InterPro"/>
</dbReference>
<evidence type="ECO:0000259" key="14">
    <source>
        <dbReference type="PROSITE" id="PS50026"/>
    </source>
</evidence>
<evidence type="ECO:0000256" key="12">
    <source>
        <dbReference type="SAM" id="MobiDB-lite"/>
    </source>
</evidence>
<feature type="disulfide bond" evidence="11">
    <location>
        <begin position="681"/>
        <end position="690"/>
    </location>
</feature>
<dbReference type="SUPFAM" id="SSF49313">
    <property type="entry name" value="Cadherin-like"/>
    <property type="match status" value="2"/>
</dbReference>
<feature type="disulfide bond" evidence="11">
    <location>
        <begin position="643"/>
        <end position="652"/>
    </location>
</feature>
<dbReference type="FunFam" id="2.10.25.10:FF:000095">
    <property type="entry name" value="Notch, isoform B"/>
    <property type="match status" value="1"/>
</dbReference>
<feature type="domain" description="EGF-like" evidence="14">
    <location>
        <begin position="654"/>
        <end position="691"/>
    </location>
</feature>
<keyword evidence="9 13" id="KW-0472">Membrane</keyword>
<feature type="domain" description="EGF-like" evidence="14">
    <location>
        <begin position="422"/>
        <end position="459"/>
    </location>
</feature>
<evidence type="ECO:0000256" key="4">
    <source>
        <dbReference type="ARBA" id="ARBA00022536"/>
    </source>
</evidence>
<comment type="caution">
    <text evidence="11">Lacks conserved residue(s) required for the propagation of feature annotation.</text>
</comment>
<keyword evidence="6" id="KW-0732">Signal</keyword>
<dbReference type="PRINTS" id="PR00249">
    <property type="entry name" value="GPCRSECRETIN"/>
</dbReference>
<comment type="caution">
    <text evidence="17">The sequence shown here is derived from an EMBL/GenBank/DDBJ whole genome shotgun (WGS) entry which is preliminary data.</text>
</comment>
<dbReference type="EMBL" id="JAWDGP010004135">
    <property type="protein sequence ID" value="KAK3767613.1"/>
    <property type="molecule type" value="Genomic_DNA"/>
</dbReference>
<feature type="domain" description="EGF-like" evidence="14">
    <location>
        <begin position="500"/>
        <end position="538"/>
    </location>
</feature>
<dbReference type="PANTHER" id="PTHR45692">
    <property type="entry name" value="G_PROTEIN_RECEP_F2_4 DOMAIN-CONTAINING PROTEIN"/>
    <property type="match status" value="1"/>
</dbReference>
<feature type="transmembrane region" description="Helical" evidence="13">
    <location>
        <begin position="1203"/>
        <end position="1225"/>
    </location>
</feature>
<feature type="transmembrane region" description="Helical" evidence="13">
    <location>
        <begin position="1109"/>
        <end position="1130"/>
    </location>
</feature>
<dbReference type="PROSITE" id="PS01186">
    <property type="entry name" value="EGF_2"/>
    <property type="match status" value="8"/>
</dbReference>
<dbReference type="InterPro" id="IPR046338">
    <property type="entry name" value="GAIN_dom_sf"/>
</dbReference>
<feature type="disulfide bond" evidence="11">
    <location>
        <begin position="449"/>
        <end position="458"/>
    </location>
</feature>
<keyword evidence="4 11" id="KW-0245">EGF-like domain</keyword>
<dbReference type="PROSITE" id="PS00022">
    <property type="entry name" value="EGF_1"/>
    <property type="match status" value="8"/>
</dbReference>
<feature type="domain" description="EGF-like" evidence="14">
    <location>
        <begin position="460"/>
        <end position="499"/>
    </location>
</feature>
<dbReference type="PROSITE" id="PS50221">
    <property type="entry name" value="GAIN_B"/>
    <property type="match status" value="1"/>
</dbReference>
<dbReference type="CDD" id="cd15040">
    <property type="entry name" value="7tmB2_Adhesion"/>
    <property type="match status" value="1"/>
</dbReference>
<dbReference type="SUPFAM" id="SSF81321">
    <property type="entry name" value="Family A G protein-coupled receptor-like"/>
    <property type="match status" value="1"/>
</dbReference>
<feature type="region of interest" description="Disordered" evidence="12">
    <location>
        <begin position="1383"/>
        <end position="1433"/>
    </location>
</feature>
<dbReference type="Gene3D" id="2.60.220.50">
    <property type="match status" value="1"/>
</dbReference>
<dbReference type="SMART" id="SM00181">
    <property type="entry name" value="EGF"/>
    <property type="match status" value="8"/>
</dbReference>
<dbReference type="InterPro" id="IPR015919">
    <property type="entry name" value="Cadherin-like_sf"/>
</dbReference>
<dbReference type="InterPro" id="IPR000742">
    <property type="entry name" value="EGF"/>
</dbReference>
<dbReference type="GO" id="GO:0005886">
    <property type="term" value="C:plasma membrane"/>
    <property type="evidence" value="ECO:0007669"/>
    <property type="project" value="UniProtKB-SubCell"/>
</dbReference>
<dbReference type="SMART" id="SM00179">
    <property type="entry name" value="EGF_CA"/>
    <property type="match status" value="5"/>
</dbReference>
<feature type="transmembrane region" description="Helical" evidence="13">
    <location>
        <begin position="1159"/>
        <end position="1182"/>
    </location>
</feature>
<evidence type="ECO:0000256" key="11">
    <source>
        <dbReference type="PROSITE-ProRule" id="PRU00076"/>
    </source>
</evidence>
<dbReference type="Proteomes" id="UP001283361">
    <property type="component" value="Unassembled WGS sequence"/>
</dbReference>
<feature type="domain" description="EGF-like" evidence="14">
    <location>
        <begin position="380"/>
        <end position="421"/>
    </location>
</feature>
<evidence type="ECO:0000259" key="15">
    <source>
        <dbReference type="PROSITE" id="PS50221"/>
    </source>
</evidence>
<feature type="transmembrane region" description="Helical" evidence="13">
    <location>
        <begin position="1070"/>
        <end position="1088"/>
    </location>
</feature>
<dbReference type="CDD" id="cd00054">
    <property type="entry name" value="EGF_CA"/>
    <property type="match status" value="5"/>
</dbReference>
<accession>A0AAE0ZE53</accession>
<feature type="disulfide bond" evidence="11">
    <location>
        <begin position="489"/>
        <end position="498"/>
    </location>
</feature>
<feature type="transmembrane region" description="Helical" evidence="13">
    <location>
        <begin position="1231"/>
        <end position="1254"/>
    </location>
</feature>
<evidence type="ECO:0000259" key="16">
    <source>
        <dbReference type="PROSITE" id="PS50261"/>
    </source>
</evidence>
<keyword evidence="7" id="KW-0677">Repeat</keyword>
<dbReference type="InterPro" id="IPR000203">
    <property type="entry name" value="GPS"/>
</dbReference>
<feature type="disulfide bond" evidence="11">
    <location>
        <begin position="528"/>
        <end position="537"/>
    </location>
</feature>
<protein>
    <submittedName>
        <fullName evidence="17">Uncharacterized protein</fullName>
    </submittedName>
</protein>
<dbReference type="SUPFAM" id="SSF49265">
    <property type="entry name" value="Fibronectin type III"/>
    <property type="match status" value="1"/>
</dbReference>
<evidence type="ECO:0000256" key="7">
    <source>
        <dbReference type="ARBA" id="ARBA00022737"/>
    </source>
</evidence>
<evidence type="ECO:0000256" key="9">
    <source>
        <dbReference type="ARBA" id="ARBA00023136"/>
    </source>
</evidence>
<organism evidence="17 18">
    <name type="scientific">Elysia crispata</name>
    <name type="common">lettuce slug</name>
    <dbReference type="NCBI Taxonomy" id="231223"/>
    <lineage>
        <taxon>Eukaryota</taxon>
        <taxon>Metazoa</taxon>
        <taxon>Spiralia</taxon>
        <taxon>Lophotrochozoa</taxon>
        <taxon>Mollusca</taxon>
        <taxon>Gastropoda</taxon>
        <taxon>Heterobranchia</taxon>
        <taxon>Euthyneura</taxon>
        <taxon>Panpulmonata</taxon>
        <taxon>Sacoglossa</taxon>
        <taxon>Placobranchoidea</taxon>
        <taxon>Plakobranchidae</taxon>
        <taxon>Elysia</taxon>
    </lineage>
</organism>
<dbReference type="InterPro" id="IPR003961">
    <property type="entry name" value="FN3_dom"/>
</dbReference>
<evidence type="ECO:0000313" key="18">
    <source>
        <dbReference type="Proteomes" id="UP001283361"/>
    </source>
</evidence>
<evidence type="ECO:0000256" key="10">
    <source>
        <dbReference type="ARBA" id="ARBA00023157"/>
    </source>
</evidence>
<dbReference type="GO" id="GO:0007166">
    <property type="term" value="P:cell surface receptor signaling pathway"/>
    <property type="evidence" value="ECO:0007669"/>
    <property type="project" value="InterPro"/>
</dbReference>
<evidence type="ECO:0000256" key="3">
    <source>
        <dbReference type="ARBA" id="ARBA00022475"/>
    </source>
</evidence>
<dbReference type="Gene3D" id="1.20.1070.10">
    <property type="entry name" value="Rhodopsin 7-helix transmembrane proteins"/>
    <property type="match status" value="1"/>
</dbReference>
<dbReference type="PROSITE" id="PS50261">
    <property type="entry name" value="G_PROTEIN_RECEP_F2_4"/>
    <property type="match status" value="1"/>
</dbReference>
<dbReference type="Pfam" id="PF01825">
    <property type="entry name" value="GPS"/>
    <property type="match status" value="1"/>
</dbReference>
<dbReference type="InterPro" id="IPR000832">
    <property type="entry name" value="GPCR_2_secretin-like"/>
</dbReference>
<evidence type="ECO:0000313" key="17">
    <source>
        <dbReference type="EMBL" id="KAK3767613.1"/>
    </source>
</evidence>
<dbReference type="Gene3D" id="2.60.40.60">
    <property type="entry name" value="Cadherins"/>
    <property type="match status" value="1"/>
</dbReference>
<dbReference type="SUPFAM" id="SSF57196">
    <property type="entry name" value="EGF/Laminin"/>
    <property type="match status" value="6"/>
</dbReference>
<proteinExistence type="predicted"/>
<dbReference type="Pfam" id="PF00008">
    <property type="entry name" value="EGF"/>
    <property type="match status" value="4"/>
</dbReference>
<dbReference type="InterPro" id="IPR001881">
    <property type="entry name" value="EGF-like_Ca-bd_dom"/>
</dbReference>
<evidence type="ECO:0000256" key="2">
    <source>
        <dbReference type="ARBA" id="ARBA00004236"/>
    </source>
</evidence>
<evidence type="ECO:0000256" key="6">
    <source>
        <dbReference type="ARBA" id="ARBA00022729"/>
    </source>
</evidence>
<gene>
    <name evidence="17" type="ORF">RRG08_003874</name>
</gene>
<reference evidence="17" key="1">
    <citation type="journal article" date="2023" name="G3 (Bethesda)">
        <title>A reference genome for the long-term kleptoplast-retaining sea slug Elysia crispata morphotype clarki.</title>
        <authorList>
            <person name="Eastman K.E."/>
            <person name="Pendleton A.L."/>
            <person name="Shaikh M.A."/>
            <person name="Suttiyut T."/>
            <person name="Ogas R."/>
            <person name="Tomko P."/>
            <person name="Gavelis G."/>
            <person name="Widhalm J.R."/>
            <person name="Wisecaver J.H."/>
        </authorList>
    </citation>
    <scope>NUCLEOTIDE SEQUENCE</scope>
    <source>
        <strain evidence="17">ECLA1</strain>
    </source>
</reference>
<dbReference type="SMART" id="SM00303">
    <property type="entry name" value="GPS"/>
    <property type="match status" value="1"/>
</dbReference>
<feature type="transmembrane region" description="Helical" evidence="13">
    <location>
        <begin position="1039"/>
        <end position="1058"/>
    </location>
</feature>
<feature type="disulfide bond" evidence="11">
    <location>
        <begin position="509"/>
        <end position="526"/>
    </location>
</feature>
<dbReference type="CDD" id="cd00063">
    <property type="entry name" value="FN3"/>
    <property type="match status" value="1"/>
</dbReference>
<feature type="disulfide bond" evidence="11">
    <location>
        <begin position="567"/>
        <end position="576"/>
    </location>
</feature>
<dbReference type="InterPro" id="IPR017981">
    <property type="entry name" value="GPCR_2-like_7TM"/>
</dbReference>
<feature type="transmembrane region" description="Helical" evidence="13">
    <location>
        <begin position="1004"/>
        <end position="1027"/>
    </location>
</feature>
<dbReference type="InterPro" id="IPR013783">
    <property type="entry name" value="Ig-like_fold"/>
</dbReference>
<evidence type="ECO:0000256" key="13">
    <source>
        <dbReference type="SAM" id="Phobius"/>
    </source>
</evidence>
<feature type="domain" description="EGF-like" evidence="14">
    <location>
        <begin position="539"/>
        <end position="577"/>
    </location>
</feature>
<feature type="domain" description="GAIN-B" evidence="15">
    <location>
        <begin position="823"/>
        <end position="993"/>
    </location>
</feature>
<keyword evidence="5 13" id="KW-0812">Transmembrane</keyword>
<keyword evidence="8 13" id="KW-1133">Transmembrane helix</keyword>
<dbReference type="InterPro" id="IPR036116">
    <property type="entry name" value="FN3_sf"/>
</dbReference>
<keyword evidence="18" id="KW-1185">Reference proteome</keyword>
<dbReference type="PROSITE" id="PS50026">
    <property type="entry name" value="EGF_3"/>
    <property type="match status" value="8"/>
</dbReference>